<organism evidence="1 2">
    <name type="scientific">Acidocella aquatica</name>
    <dbReference type="NCBI Taxonomy" id="1922313"/>
    <lineage>
        <taxon>Bacteria</taxon>
        <taxon>Pseudomonadati</taxon>
        <taxon>Pseudomonadota</taxon>
        <taxon>Alphaproteobacteria</taxon>
        <taxon>Acetobacterales</taxon>
        <taxon>Acidocellaceae</taxon>
        <taxon>Acidocella</taxon>
    </lineage>
</organism>
<comment type="caution">
    <text evidence="1">The sequence shown here is derived from an EMBL/GenBank/DDBJ whole genome shotgun (WGS) entry which is preliminary data.</text>
</comment>
<dbReference type="Proteomes" id="UP001156641">
    <property type="component" value="Unassembled WGS sequence"/>
</dbReference>
<dbReference type="RefSeq" id="WP_284258521.1">
    <property type="nucleotide sequence ID" value="NZ_BSOS01000067.1"/>
</dbReference>
<name>A0ABQ6A8X5_9PROT</name>
<protein>
    <submittedName>
        <fullName evidence="1">Uncharacterized protein</fullName>
    </submittedName>
</protein>
<dbReference type="EMBL" id="BSOS01000067">
    <property type="protein sequence ID" value="GLR67770.1"/>
    <property type="molecule type" value="Genomic_DNA"/>
</dbReference>
<accession>A0ABQ6A8X5</accession>
<sequence length="132" mass="13844">MNGLALSESDLRAMIRDILREVAGKKPASSAPAPQPVRIATDADLQGFIARLASPGTIEAIRAGALRFTLACGPASREIPPPAQAPLEGVVSERRLTGLAAGAHVILAPGAVLTPLAKDFARRMSLRFERRG</sequence>
<keyword evidence="2" id="KW-1185">Reference proteome</keyword>
<proteinExistence type="predicted"/>
<gene>
    <name evidence="1" type="ORF">GCM10010909_24510</name>
</gene>
<reference evidence="2" key="1">
    <citation type="journal article" date="2019" name="Int. J. Syst. Evol. Microbiol.">
        <title>The Global Catalogue of Microorganisms (GCM) 10K type strain sequencing project: providing services to taxonomists for standard genome sequencing and annotation.</title>
        <authorList>
            <consortium name="The Broad Institute Genomics Platform"/>
            <consortium name="The Broad Institute Genome Sequencing Center for Infectious Disease"/>
            <person name="Wu L."/>
            <person name="Ma J."/>
        </authorList>
    </citation>
    <scope>NUCLEOTIDE SEQUENCE [LARGE SCALE GENOMIC DNA]</scope>
    <source>
        <strain evidence="2">NBRC 112502</strain>
    </source>
</reference>
<evidence type="ECO:0000313" key="1">
    <source>
        <dbReference type="EMBL" id="GLR67770.1"/>
    </source>
</evidence>
<evidence type="ECO:0000313" key="2">
    <source>
        <dbReference type="Proteomes" id="UP001156641"/>
    </source>
</evidence>